<comment type="caution">
    <text evidence="1">The sequence shown here is derived from an EMBL/GenBank/DDBJ whole genome shotgun (WGS) entry which is preliminary data.</text>
</comment>
<reference evidence="1 2" key="1">
    <citation type="submission" date="2019-02" db="EMBL/GenBank/DDBJ databases">
        <title>Deep-cultivation of Planctomycetes and their phenomic and genomic characterization uncovers novel biology.</title>
        <authorList>
            <person name="Wiegand S."/>
            <person name="Jogler M."/>
            <person name="Boedeker C."/>
            <person name="Pinto D."/>
            <person name="Vollmers J."/>
            <person name="Rivas-Marin E."/>
            <person name="Kohn T."/>
            <person name="Peeters S.H."/>
            <person name="Heuer A."/>
            <person name="Rast P."/>
            <person name="Oberbeckmann S."/>
            <person name="Bunk B."/>
            <person name="Jeske O."/>
            <person name="Meyerdierks A."/>
            <person name="Storesund J.E."/>
            <person name="Kallscheuer N."/>
            <person name="Luecker S."/>
            <person name="Lage O.M."/>
            <person name="Pohl T."/>
            <person name="Merkel B.J."/>
            <person name="Hornburger P."/>
            <person name="Mueller R.-W."/>
            <person name="Bruemmer F."/>
            <person name="Labrenz M."/>
            <person name="Spormann A.M."/>
            <person name="Op Den Camp H."/>
            <person name="Overmann J."/>
            <person name="Amann R."/>
            <person name="Jetten M.S.M."/>
            <person name="Mascher T."/>
            <person name="Medema M.H."/>
            <person name="Devos D.P."/>
            <person name="Kaster A.-K."/>
            <person name="Ovreas L."/>
            <person name="Rohde M."/>
            <person name="Galperin M.Y."/>
            <person name="Jogler C."/>
        </authorList>
    </citation>
    <scope>NUCLEOTIDE SEQUENCE [LARGE SCALE GENOMIC DNA]</scope>
    <source>
        <strain evidence="1 2">Pla52n</strain>
    </source>
</reference>
<evidence type="ECO:0008006" key="3">
    <source>
        <dbReference type="Google" id="ProtNLM"/>
    </source>
</evidence>
<dbReference type="AlphaFoldDB" id="A0A5C6B8C5"/>
<evidence type="ECO:0000313" key="1">
    <source>
        <dbReference type="EMBL" id="TWU08210.1"/>
    </source>
</evidence>
<protein>
    <recommendedName>
        <fullName evidence="3">DUF1444 family protein</fullName>
    </recommendedName>
</protein>
<dbReference type="EMBL" id="SJPN01000001">
    <property type="protein sequence ID" value="TWU08210.1"/>
    <property type="molecule type" value="Genomic_DNA"/>
</dbReference>
<dbReference type="RefSeq" id="WP_146518294.1">
    <property type="nucleotide sequence ID" value="NZ_CP151726.1"/>
</dbReference>
<accession>A0A5C6B8C5</accession>
<name>A0A5C6B8C5_9BACT</name>
<gene>
    <name evidence="1" type="ORF">Pla52n_07920</name>
</gene>
<proteinExistence type="predicted"/>
<evidence type="ECO:0000313" key="2">
    <source>
        <dbReference type="Proteomes" id="UP000320176"/>
    </source>
</evidence>
<keyword evidence="2" id="KW-1185">Reference proteome</keyword>
<organism evidence="1 2">
    <name type="scientific">Stieleria varia</name>
    <dbReference type="NCBI Taxonomy" id="2528005"/>
    <lineage>
        <taxon>Bacteria</taxon>
        <taxon>Pseudomonadati</taxon>
        <taxon>Planctomycetota</taxon>
        <taxon>Planctomycetia</taxon>
        <taxon>Pirellulales</taxon>
        <taxon>Pirellulaceae</taxon>
        <taxon>Stieleria</taxon>
    </lineage>
</organism>
<sequence length="398" mass="45235">MFSFGKPSKNKFARQLREAIVKLNGSTYRYDAHEFMLIGTENEQRINLANVYKEHCALDKPDRAVHLAKLASIFGLPNELPEDFDDAKASLRPKIWSRAQFEFMELHRQIEGGKALDMPLYPVGSHLVSTIVYDTPNAMRSLSNEELSNWGVTYYEGHEIACQNLEEATMAYAVMGDHFHSSMTGDNYDSSRVLLMDRIRGFDVIGDHIACVPNREAMYVTGSEDEQGLKIMFDLVNKTIQDGDLRPLSPLPMILVDGEWLDWQPPMDHPTRSVYEHLSLNFFGGLYADQKDLLEQLYADDPLAPFVATFSAMQNEETKELTSFCVWTQGILSLLPRTDKVFLGDADGGTQVIVSWEHLQMVVGDLIEADETFYPTRYRVREFPNADQIAELQRLSAN</sequence>
<dbReference type="Proteomes" id="UP000320176">
    <property type="component" value="Unassembled WGS sequence"/>
</dbReference>
<dbReference type="OrthoDB" id="259915at2"/>